<dbReference type="GeneID" id="65561777"/>
<proteinExistence type="predicted"/>
<dbReference type="RefSeq" id="WP_218266652.1">
    <property type="nucleotide sequence ID" value="NZ_CP077717.1"/>
</dbReference>
<dbReference type="GO" id="GO:0006203">
    <property type="term" value="P:dGTP catabolic process"/>
    <property type="evidence" value="ECO:0007669"/>
    <property type="project" value="TreeGrafter"/>
</dbReference>
<dbReference type="InterPro" id="IPR003607">
    <property type="entry name" value="HD/PDEase_dom"/>
</dbReference>
<dbReference type="PANTHER" id="PTHR11373:SF4">
    <property type="entry name" value="DEOXYNUCLEOSIDE TRIPHOSPHATE TRIPHOSPHOHYDROLASE SAMHD1"/>
    <property type="match status" value="1"/>
</dbReference>
<gene>
    <name evidence="2" type="ORF">J5U23_00156</name>
</gene>
<evidence type="ECO:0000313" key="2">
    <source>
        <dbReference type="EMBL" id="QXJ27293.1"/>
    </source>
</evidence>
<dbReference type="Pfam" id="PF01966">
    <property type="entry name" value="HD"/>
    <property type="match status" value="1"/>
</dbReference>
<organism evidence="2 3">
    <name type="scientific">Saccharolobus shibatae (strain ATCC 51178 / DSM 5389 / JCM 8931 / NBRC 15437 / B12)</name>
    <name type="common">Sulfolobus shibatae</name>
    <dbReference type="NCBI Taxonomy" id="523848"/>
    <lineage>
        <taxon>Archaea</taxon>
        <taxon>Thermoproteota</taxon>
        <taxon>Thermoprotei</taxon>
        <taxon>Sulfolobales</taxon>
        <taxon>Sulfolobaceae</taxon>
        <taxon>Saccharolobus</taxon>
    </lineage>
</organism>
<dbReference type="SMART" id="SM00471">
    <property type="entry name" value="HDc"/>
    <property type="match status" value="1"/>
</dbReference>
<reference evidence="2" key="1">
    <citation type="journal article" date="2021" name="Environ. Microbiol.">
        <title>New insights into the diversity and evolution of the archaeal mobilome from three complete genomes of Saccharolobus shibatae.</title>
        <authorList>
            <person name="Medvedeva S."/>
            <person name="Brandt D."/>
            <person name="Cvirkaite-Krupovic V."/>
            <person name="Liu Y."/>
            <person name="Severinov K."/>
            <person name="Ishino S."/>
            <person name="Ishino Y."/>
            <person name="Prangishvili D."/>
            <person name="Kalinowski J."/>
            <person name="Krupovic M."/>
        </authorList>
    </citation>
    <scope>NUCLEOTIDE SEQUENCE</scope>
    <source>
        <strain evidence="2">B12</strain>
    </source>
</reference>
<dbReference type="FunFam" id="1.10.3210.10:FF:000072">
    <property type="entry name" value="Metal dependent phosphohydrolase"/>
    <property type="match status" value="1"/>
</dbReference>
<dbReference type="Pfam" id="PF19276">
    <property type="entry name" value="HD_assoc_2"/>
    <property type="match status" value="1"/>
</dbReference>
<accession>A0A8F5BLC9</accession>
<dbReference type="InterPro" id="IPR050135">
    <property type="entry name" value="dGTPase-like"/>
</dbReference>
<evidence type="ECO:0000259" key="1">
    <source>
        <dbReference type="SMART" id="SM00471"/>
    </source>
</evidence>
<dbReference type="PANTHER" id="PTHR11373">
    <property type="entry name" value="DEOXYNUCLEOSIDE TRIPHOSPHATE TRIPHOSPHOHYDROLASE"/>
    <property type="match status" value="1"/>
</dbReference>
<dbReference type="AlphaFoldDB" id="A0A8F5BLC9"/>
<dbReference type="CDD" id="cd00077">
    <property type="entry name" value="HDc"/>
    <property type="match status" value="1"/>
</dbReference>
<dbReference type="EMBL" id="CP077717">
    <property type="protein sequence ID" value="QXJ27293.1"/>
    <property type="molecule type" value="Genomic_DNA"/>
</dbReference>
<dbReference type="KEGG" id="sshi:J5U23_00156"/>
<evidence type="ECO:0000313" key="3">
    <source>
        <dbReference type="Proteomes" id="UP000694018"/>
    </source>
</evidence>
<dbReference type="GO" id="GO:0008832">
    <property type="term" value="F:dGTPase activity"/>
    <property type="evidence" value="ECO:0007669"/>
    <property type="project" value="TreeGrafter"/>
</dbReference>
<name>A0A8F5BLC9_SACSH</name>
<dbReference type="InterPro" id="IPR045509">
    <property type="entry name" value="HD_assoc_2"/>
</dbReference>
<sequence>MKKVYDEIYAYIKLDDREAKIIDMPEFQRLRRIKQTSLAYLVYPGATHTRFSHSLGTFYLTTILGEKFKQLGIITDEESTYLKYSALLHDIGQFPFSHSLEPLYLEKGLSNKDLRYMIISKSPYFRDFFDKESIDYNKILDILNGNSMISSIINSDVDVDRMDYLVRDSRHTGVQLGNIDLYRLLDTIFYGNNNEIIVQDKGIYSLENFFISRLHMYQAVYYHKTIIGYELMLREIFRTIHDCCDSSILSVDNLRDLVYDSSISYWDDEWVFMILYTYLYSSNSPLYLKDKIRNFLDRRGPKVVYEEVSYNNETKGGDIEIKELVDRLERNQIPRTSIYPIEEKIKILSKDKINIISNNNEINIIKYKSTLINHIPETLTIRRIYVDHEYAKRARDVVP</sequence>
<dbReference type="OrthoDB" id="8895at2157"/>
<protein>
    <submittedName>
        <fullName evidence="2">DNTP triphosphohydrolase, broad substrate specificity</fullName>
    </submittedName>
</protein>
<dbReference type="InterPro" id="IPR006674">
    <property type="entry name" value="HD_domain"/>
</dbReference>
<feature type="domain" description="HD/PDEase" evidence="1">
    <location>
        <begin position="46"/>
        <end position="174"/>
    </location>
</feature>
<dbReference type="Proteomes" id="UP000694018">
    <property type="component" value="Chromosome"/>
</dbReference>